<sequence length="387" mass="43029">MPPFKQSLGQPFTYGSYRPCGDYRRLNTQTVTDLYSIPNALDFNINVHGATSRELTLEHLPALSDAGGPDGVVVSVSDYHAKGPGFDSLRGQSWLKARLAPGPLGSPEQESTRYYVPLKESETNQTTGVTRSRQKASENGLQRTLHATYPGNTRKRSPRLPRRPVVGNWTYTDLLLQSPTLPPQSRSTPSEPPDALHPTDPPTVLDRRSRPLVYPGRGYIRDSRRHKRVADTVQSPGDQPYVVQFHRQLDLGLGKQLGWTFTIADVHRPIIGADFLFHHELLVDIQRHRLVDRETKKAATSDKVAEGTPTVYAIPAGSPYAELLQQFPDARLGVGIPLSLPTGSFFCLLDTRVHPSSLLFHSPGSLHPPRVLNLRLHLTAREQWSSS</sequence>
<protein>
    <submittedName>
        <fullName evidence="2">Uncharacterized protein</fullName>
    </submittedName>
</protein>
<name>A0ABD0YTY2_9HEMI</name>
<reference evidence="2 3" key="1">
    <citation type="submission" date="2024-07" db="EMBL/GenBank/DDBJ databases">
        <title>Chromosome-level genome assembly of the water stick insect Ranatra chinensis (Heteroptera: Nepidae).</title>
        <authorList>
            <person name="Liu X."/>
        </authorList>
    </citation>
    <scope>NUCLEOTIDE SEQUENCE [LARGE SCALE GENOMIC DNA]</scope>
    <source>
        <strain evidence="2">Cailab_2021Rc</strain>
        <tissue evidence="2">Muscle</tissue>
    </source>
</reference>
<evidence type="ECO:0000256" key="1">
    <source>
        <dbReference type="SAM" id="MobiDB-lite"/>
    </source>
</evidence>
<feature type="region of interest" description="Disordered" evidence="1">
    <location>
        <begin position="121"/>
        <end position="140"/>
    </location>
</feature>
<feature type="compositionally biased region" description="Polar residues" evidence="1">
    <location>
        <begin position="123"/>
        <end position="140"/>
    </location>
</feature>
<dbReference type="EMBL" id="JBFDAA010000008">
    <property type="protein sequence ID" value="KAL1129997.1"/>
    <property type="molecule type" value="Genomic_DNA"/>
</dbReference>
<feature type="region of interest" description="Disordered" evidence="1">
    <location>
        <begin position="177"/>
        <end position="210"/>
    </location>
</feature>
<feature type="compositionally biased region" description="Low complexity" evidence="1">
    <location>
        <begin position="177"/>
        <end position="189"/>
    </location>
</feature>
<comment type="caution">
    <text evidence="2">The sequence shown here is derived from an EMBL/GenBank/DDBJ whole genome shotgun (WGS) entry which is preliminary data.</text>
</comment>
<evidence type="ECO:0000313" key="2">
    <source>
        <dbReference type="EMBL" id="KAL1129997.1"/>
    </source>
</evidence>
<gene>
    <name evidence="2" type="ORF">AAG570_012940</name>
</gene>
<evidence type="ECO:0000313" key="3">
    <source>
        <dbReference type="Proteomes" id="UP001558652"/>
    </source>
</evidence>
<accession>A0ABD0YTY2</accession>
<proteinExistence type="predicted"/>
<dbReference type="AlphaFoldDB" id="A0ABD0YTY2"/>
<dbReference type="Proteomes" id="UP001558652">
    <property type="component" value="Unassembled WGS sequence"/>
</dbReference>
<keyword evidence="3" id="KW-1185">Reference proteome</keyword>
<organism evidence="2 3">
    <name type="scientific">Ranatra chinensis</name>
    <dbReference type="NCBI Taxonomy" id="642074"/>
    <lineage>
        <taxon>Eukaryota</taxon>
        <taxon>Metazoa</taxon>
        <taxon>Ecdysozoa</taxon>
        <taxon>Arthropoda</taxon>
        <taxon>Hexapoda</taxon>
        <taxon>Insecta</taxon>
        <taxon>Pterygota</taxon>
        <taxon>Neoptera</taxon>
        <taxon>Paraneoptera</taxon>
        <taxon>Hemiptera</taxon>
        <taxon>Heteroptera</taxon>
        <taxon>Panheteroptera</taxon>
        <taxon>Nepomorpha</taxon>
        <taxon>Nepidae</taxon>
        <taxon>Ranatrinae</taxon>
        <taxon>Ranatra</taxon>
    </lineage>
</organism>